<gene>
    <name evidence="1" type="ORF">BU25DRAFT_412639</name>
</gene>
<name>A0ACB6RV66_9PLEO</name>
<proteinExistence type="predicted"/>
<protein>
    <submittedName>
        <fullName evidence="1">Uncharacterized protein</fullName>
    </submittedName>
</protein>
<keyword evidence="2" id="KW-1185">Reference proteome</keyword>
<feature type="non-terminal residue" evidence="1">
    <location>
        <position position="77"/>
    </location>
</feature>
<reference evidence="1" key="1">
    <citation type="journal article" date="2020" name="Stud. Mycol.">
        <title>101 Dothideomycetes genomes: a test case for predicting lifestyles and emergence of pathogens.</title>
        <authorList>
            <person name="Haridas S."/>
            <person name="Albert R."/>
            <person name="Binder M."/>
            <person name="Bloem J."/>
            <person name="Labutti K."/>
            <person name="Salamov A."/>
            <person name="Andreopoulos B."/>
            <person name="Baker S."/>
            <person name="Barry K."/>
            <person name="Bills G."/>
            <person name="Bluhm B."/>
            <person name="Cannon C."/>
            <person name="Castanera R."/>
            <person name="Culley D."/>
            <person name="Daum C."/>
            <person name="Ezra D."/>
            <person name="Gonzalez J."/>
            <person name="Henrissat B."/>
            <person name="Kuo A."/>
            <person name="Liang C."/>
            <person name="Lipzen A."/>
            <person name="Lutzoni F."/>
            <person name="Magnuson J."/>
            <person name="Mondo S."/>
            <person name="Nolan M."/>
            <person name="Ohm R."/>
            <person name="Pangilinan J."/>
            <person name="Park H.-J."/>
            <person name="Ramirez L."/>
            <person name="Alfaro M."/>
            <person name="Sun H."/>
            <person name="Tritt A."/>
            <person name="Yoshinaga Y."/>
            <person name="Zwiers L.-H."/>
            <person name="Turgeon B."/>
            <person name="Goodwin S."/>
            <person name="Spatafora J."/>
            <person name="Crous P."/>
            <person name="Grigoriev I."/>
        </authorList>
    </citation>
    <scope>NUCLEOTIDE SEQUENCE</scope>
    <source>
        <strain evidence="1">CBS 525.71</strain>
    </source>
</reference>
<organism evidence="1 2">
    <name type="scientific">Macroventuria anomochaeta</name>
    <dbReference type="NCBI Taxonomy" id="301207"/>
    <lineage>
        <taxon>Eukaryota</taxon>
        <taxon>Fungi</taxon>
        <taxon>Dikarya</taxon>
        <taxon>Ascomycota</taxon>
        <taxon>Pezizomycotina</taxon>
        <taxon>Dothideomycetes</taxon>
        <taxon>Pleosporomycetidae</taxon>
        <taxon>Pleosporales</taxon>
        <taxon>Pleosporineae</taxon>
        <taxon>Didymellaceae</taxon>
        <taxon>Macroventuria</taxon>
    </lineage>
</organism>
<accession>A0ACB6RV66</accession>
<dbReference type="Proteomes" id="UP000799754">
    <property type="component" value="Unassembled WGS sequence"/>
</dbReference>
<sequence length="77" mass="8638">MPGSHFTIHLSHSTIVFSLPLLIRCLTTSPYTPLHNHYINPALHRTQRLDPLRSDETTQTQCRLSAPLTWIAVGCGC</sequence>
<evidence type="ECO:0000313" key="2">
    <source>
        <dbReference type="Proteomes" id="UP000799754"/>
    </source>
</evidence>
<dbReference type="EMBL" id="MU006725">
    <property type="protein sequence ID" value="KAF2625607.1"/>
    <property type="molecule type" value="Genomic_DNA"/>
</dbReference>
<evidence type="ECO:0000313" key="1">
    <source>
        <dbReference type="EMBL" id="KAF2625607.1"/>
    </source>
</evidence>
<comment type="caution">
    <text evidence="1">The sequence shown here is derived from an EMBL/GenBank/DDBJ whole genome shotgun (WGS) entry which is preliminary data.</text>
</comment>